<organism evidence="9 10">
    <name type="scientific">Cyprinus carpio carpio</name>
    <dbReference type="NCBI Taxonomy" id="630221"/>
    <lineage>
        <taxon>Eukaryota</taxon>
        <taxon>Metazoa</taxon>
        <taxon>Chordata</taxon>
        <taxon>Craniata</taxon>
        <taxon>Vertebrata</taxon>
        <taxon>Euteleostomi</taxon>
        <taxon>Actinopterygii</taxon>
        <taxon>Neopterygii</taxon>
        <taxon>Teleostei</taxon>
        <taxon>Ostariophysi</taxon>
        <taxon>Cypriniformes</taxon>
        <taxon>Cyprinidae</taxon>
        <taxon>Cyprininae</taxon>
        <taxon>Cyprinus</taxon>
    </lineage>
</organism>
<dbReference type="Ensembl" id="ENSCCRT00000047867.2">
    <property type="protein sequence ID" value="ENSCCRP00000044164.2"/>
    <property type="gene ID" value="ENSCCRG00000068172.1"/>
</dbReference>
<evidence type="ECO:0000256" key="5">
    <source>
        <dbReference type="ARBA" id="ARBA00023242"/>
    </source>
</evidence>
<reference evidence="9" key="1">
    <citation type="submission" date="2025-08" db="UniProtKB">
        <authorList>
            <consortium name="Ensembl"/>
        </authorList>
    </citation>
    <scope>IDENTIFICATION</scope>
</reference>
<dbReference type="InterPro" id="IPR057520">
    <property type="entry name" value="GRHL1/CP2_C"/>
</dbReference>
<dbReference type="GeneTree" id="ENSGT00940000157629"/>
<protein>
    <submittedName>
        <fullName evidence="9">Transcription factor CP2</fullName>
    </submittedName>
</protein>
<feature type="domain" description="Grh/CP2 DB" evidence="8">
    <location>
        <begin position="62"/>
        <end position="300"/>
    </location>
</feature>
<dbReference type="PROSITE" id="PS51968">
    <property type="entry name" value="GRH_CP2_DB"/>
    <property type="match status" value="1"/>
</dbReference>
<evidence type="ECO:0000259" key="8">
    <source>
        <dbReference type="PROSITE" id="PS51968"/>
    </source>
</evidence>
<dbReference type="GO" id="GO:0001228">
    <property type="term" value="F:DNA-binding transcription activator activity, RNA polymerase II-specific"/>
    <property type="evidence" value="ECO:0007669"/>
    <property type="project" value="TreeGrafter"/>
</dbReference>
<evidence type="ECO:0000256" key="4">
    <source>
        <dbReference type="ARBA" id="ARBA00023163"/>
    </source>
</evidence>
<dbReference type="InterPro" id="IPR040167">
    <property type="entry name" value="TF_CP2-like"/>
</dbReference>
<reference evidence="9" key="2">
    <citation type="submission" date="2025-09" db="UniProtKB">
        <authorList>
            <consortium name="Ensembl"/>
        </authorList>
    </citation>
    <scope>IDENTIFICATION</scope>
</reference>
<name>A0A8C1C9T0_CYPCA</name>
<dbReference type="Proteomes" id="UP001108240">
    <property type="component" value="Unplaced"/>
</dbReference>
<accession>A0A8C1C9T0</accession>
<keyword evidence="5 6" id="KW-0539">Nucleus</keyword>
<keyword evidence="4" id="KW-0804">Transcription</keyword>
<feature type="compositionally biased region" description="Basic and acidic residues" evidence="7">
    <location>
        <begin position="241"/>
        <end position="265"/>
    </location>
</feature>
<keyword evidence="3 6" id="KW-0238">DNA-binding</keyword>
<dbReference type="Pfam" id="PF04516">
    <property type="entry name" value="CP2"/>
    <property type="match status" value="1"/>
</dbReference>
<comment type="subcellular location">
    <subcellularLocation>
        <location evidence="1 6">Nucleus</location>
    </subcellularLocation>
</comment>
<feature type="region of interest" description="Disordered" evidence="7">
    <location>
        <begin position="240"/>
        <end position="265"/>
    </location>
</feature>
<proteinExistence type="predicted"/>
<evidence type="ECO:0000313" key="9">
    <source>
        <dbReference type="Ensembl" id="ENSCCRP00000044164.2"/>
    </source>
</evidence>
<dbReference type="InterPro" id="IPR007604">
    <property type="entry name" value="CP2"/>
</dbReference>
<evidence type="ECO:0000256" key="1">
    <source>
        <dbReference type="ARBA" id="ARBA00004123"/>
    </source>
</evidence>
<keyword evidence="10" id="KW-1185">Reference proteome</keyword>
<dbReference type="GO" id="GO:0005634">
    <property type="term" value="C:nucleus"/>
    <property type="evidence" value="ECO:0007669"/>
    <property type="project" value="UniProtKB-SubCell"/>
</dbReference>
<sequence>MAWALKLPLADEVIESGLVQDFDASLSGIGQELGAGAYSMSDVLALPIFKQEESNLPPESDNKILPFQYVLCAATSPAVKLHDETLTYLNQGQSYEIRMLDNRKMGELPEINGKMVKSIIRVVFHDRRLQYTEHQQLEGWRWNRPGDRILDLDIPMSVGVVDPRANPTQLNTVEFLWDPSKRTSVFIQVHCISTEFTMRKHGGEKGVPFRIQIDTFKENEAGEYTEHLHSASCQVKVFKPKGADRKQKTDREKMEKRAPQEKEKYQPSYETTILTECSPWPEITYVNNSPSPGFNSSHNSFPVIEGHIVLPDVIQICGPADGIRLFNALKGRVVRPRLTIYVCQESQQTREQHQKHENGDGSSNAFFVYHAIYLEELTAVELTEKLAQLFSISPRQISQIFKQGPTGIHVLVSDEVRASTGFLFLQCLGQSFPNVICEALGIYK</sequence>
<dbReference type="AlphaFoldDB" id="A0A8C1C9T0"/>
<dbReference type="GO" id="GO:0000978">
    <property type="term" value="F:RNA polymerase II cis-regulatory region sequence-specific DNA binding"/>
    <property type="evidence" value="ECO:0007669"/>
    <property type="project" value="TreeGrafter"/>
</dbReference>
<evidence type="ECO:0000313" key="10">
    <source>
        <dbReference type="Proteomes" id="UP001108240"/>
    </source>
</evidence>
<dbReference type="PANTHER" id="PTHR11037">
    <property type="entry name" value="TRANSCRIPTION FACTOR CP2"/>
    <property type="match status" value="1"/>
</dbReference>
<evidence type="ECO:0000256" key="7">
    <source>
        <dbReference type="SAM" id="MobiDB-lite"/>
    </source>
</evidence>
<evidence type="ECO:0000256" key="3">
    <source>
        <dbReference type="ARBA" id="ARBA00023125"/>
    </source>
</evidence>
<dbReference type="PANTHER" id="PTHR11037:SF11">
    <property type="entry name" value="ALPHA-GLOBIN TRANSCRIPTION FACTOR CP2"/>
    <property type="match status" value="1"/>
</dbReference>
<dbReference type="Pfam" id="PF25416">
    <property type="entry name" value="GRHL1_C"/>
    <property type="match status" value="1"/>
</dbReference>
<keyword evidence="2" id="KW-0805">Transcription regulation</keyword>
<evidence type="ECO:0000256" key="6">
    <source>
        <dbReference type="PROSITE-ProRule" id="PRU01313"/>
    </source>
</evidence>
<evidence type="ECO:0000256" key="2">
    <source>
        <dbReference type="ARBA" id="ARBA00023015"/>
    </source>
</evidence>